<evidence type="ECO:0000313" key="3">
    <source>
        <dbReference type="Proteomes" id="UP000031535"/>
    </source>
</evidence>
<protein>
    <submittedName>
        <fullName evidence="2">Glycosyltransferase</fullName>
    </submittedName>
</protein>
<dbReference type="PANTHER" id="PTHR45947">
    <property type="entry name" value="SULFOQUINOVOSYL TRANSFERASE SQD2"/>
    <property type="match status" value="1"/>
</dbReference>
<gene>
    <name evidence="2" type="ORF">UCMB321_3889</name>
</gene>
<dbReference type="EMBL" id="JXDG01000053">
    <property type="protein sequence ID" value="KIH82425.1"/>
    <property type="molecule type" value="Genomic_DNA"/>
</dbReference>
<dbReference type="CDD" id="cd03794">
    <property type="entry name" value="GT4_WbuB-like"/>
    <property type="match status" value="1"/>
</dbReference>
<keyword evidence="2" id="KW-0808">Transferase</keyword>
<dbReference type="RefSeq" id="WP_040070000.1">
    <property type="nucleotide sequence ID" value="NZ_JXDG01000053.1"/>
</dbReference>
<dbReference type="Pfam" id="PF13579">
    <property type="entry name" value="Glyco_trans_4_4"/>
    <property type="match status" value="1"/>
</dbReference>
<dbReference type="AlphaFoldDB" id="A0A0C2I667"/>
<reference evidence="2 3" key="1">
    <citation type="submission" date="2015-01" db="EMBL/GenBank/DDBJ databases">
        <title>Complete genome of Pseudomonas batumici UCM B-321 producer of the batumin antibiotic with strong antistaphilococcal and potential anticancer activity.</title>
        <authorList>
            <person name="Klochko V.V."/>
            <person name="Zelena L.B."/>
            <person name="Elena K.A."/>
            <person name="Reva O.N."/>
        </authorList>
    </citation>
    <scope>NUCLEOTIDE SEQUENCE [LARGE SCALE GENOMIC DNA]</scope>
    <source>
        <strain evidence="2 3">UCM B-321</strain>
    </source>
</reference>
<dbReference type="STRING" id="226910.UCMB321_3889"/>
<dbReference type="Gene3D" id="3.40.50.2000">
    <property type="entry name" value="Glycogen Phosphorylase B"/>
    <property type="match status" value="2"/>
</dbReference>
<proteinExistence type="predicted"/>
<keyword evidence="3" id="KW-1185">Reference proteome</keyword>
<accession>A0A0C2I667</accession>
<name>A0A0C2I667_9PSED</name>
<dbReference type="PANTHER" id="PTHR45947:SF3">
    <property type="entry name" value="SULFOQUINOVOSYL TRANSFERASE SQD2"/>
    <property type="match status" value="1"/>
</dbReference>
<dbReference type="InterPro" id="IPR028098">
    <property type="entry name" value="Glyco_trans_4-like_N"/>
</dbReference>
<sequence>MKVLVVSQYFWPESFIINDLVKTLSAQGHVVKILTGKPNYPDGVVFNGYSASGTQEEKFESSVSVFRAPLRPRGTSGAKNLILNYLSFILNGLKHYPGAVKGDAYDAIFVFAPSPITSVIPAIYLKWKLKSHLVVWVQDLWPESLSATGFIKNKAILRVVGWLVKGIYAFVDTLLVQSRAFQGPVARYSDPGKVVYYPNSYQDAPPSVEETRISEALLAELDNHFCLVFAGNLGTAQSVETLVEVADKLRHLSQVRIVLVGSGSMLSWIESQKKSRGLDNLILAGRFAATEMPHFFSRAQGLLVTLKQDEAFSYTIPSKVQAYLAAGRPIVAALDGEGTRVILEAGAGLTTAAQDAEGMARCIEQLFHMTSDERESLGRAGRAYYLEHFEMKRQSQRLVEILSSRINELKGSSK</sequence>
<feature type="domain" description="Glycosyltransferase subfamily 4-like N-terminal" evidence="1">
    <location>
        <begin position="17"/>
        <end position="199"/>
    </location>
</feature>
<dbReference type="SUPFAM" id="SSF53756">
    <property type="entry name" value="UDP-Glycosyltransferase/glycogen phosphorylase"/>
    <property type="match status" value="1"/>
</dbReference>
<dbReference type="OrthoDB" id="9787293at2"/>
<evidence type="ECO:0000313" key="2">
    <source>
        <dbReference type="EMBL" id="KIH82425.1"/>
    </source>
</evidence>
<dbReference type="PATRIC" id="fig|226910.6.peg.3881"/>
<evidence type="ECO:0000259" key="1">
    <source>
        <dbReference type="Pfam" id="PF13579"/>
    </source>
</evidence>
<organism evidence="2 3">
    <name type="scientific">Pseudomonas batumici</name>
    <dbReference type="NCBI Taxonomy" id="226910"/>
    <lineage>
        <taxon>Bacteria</taxon>
        <taxon>Pseudomonadati</taxon>
        <taxon>Pseudomonadota</taxon>
        <taxon>Gammaproteobacteria</taxon>
        <taxon>Pseudomonadales</taxon>
        <taxon>Pseudomonadaceae</taxon>
        <taxon>Pseudomonas</taxon>
    </lineage>
</organism>
<comment type="caution">
    <text evidence="2">The sequence shown here is derived from an EMBL/GenBank/DDBJ whole genome shotgun (WGS) entry which is preliminary data.</text>
</comment>
<dbReference type="Proteomes" id="UP000031535">
    <property type="component" value="Unassembled WGS sequence"/>
</dbReference>
<dbReference type="InterPro" id="IPR050194">
    <property type="entry name" value="Glycosyltransferase_grp1"/>
</dbReference>
<dbReference type="Pfam" id="PF13692">
    <property type="entry name" value="Glyco_trans_1_4"/>
    <property type="match status" value="1"/>
</dbReference>
<dbReference type="GO" id="GO:0016758">
    <property type="term" value="F:hexosyltransferase activity"/>
    <property type="evidence" value="ECO:0007669"/>
    <property type="project" value="TreeGrafter"/>
</dbReference>